<dbReference type="PANTHER" id="PTHR40072:SF1">
    <property type="entry name" value="MOLYBDOPTERIN-GUANINE DINUCLEOTIDE BIOSYNTHESIS ADAPTER PROTEIN"/>
    <property type="match status" value="1"/>
</dbReference>
<dbReference type="Pfam" id="PF03205">
    <property type="entry name" value="MobB"/>
    <property type="match status" value="1"/>
</dbReference>
<dbReference type="SUPFAM" id="SSF52540">
    <property type="entry name" value="P-loop containing nucleoside triphosphate hydrolases"/>
    <property type="match status" value="1"/>
</dbReference>
<dbReference type="EMBL" id="QWEZ01000001">
    <property type="protein sequence ID" value="RRJ83969.1"/>
    <property type="molecule type" value="Genomic_DNA"/>
</dbReference>
<proteinExistence type="predicted"/>
<reference evidence="2 3" key="2">
    <citation type="submission" date="2018-12" db="EMBL/GenBank/DDBJ databases">
        <title>Simiduia agarivorans gen. nov., sp. nov., a marine, agarolytic bacterium isolated from shallow coastal water from Keelung, Taiwan.</title>
        <authorList>
            <person name="Shieh W.Y."/>
        </authorList>
    </citation>
    <scope>NUCLEOTIDE SEQUENCE [LARGE SCALE GENOMIC DNA]</scope>
    <source>
        <strain evidence="2 3">GTF-13</strain>
    </source>
</reference>
<dbReference type="FunFam" id="3.40.50.300:FF:000920">
    <property type="entry name" value="Molybdopterin-guanine dinucleotide biosynthesis protein B"/>
    <property type="match status" value="1"/>
</dbReference>
<dbReference type="AlphaFoldDB" id="A0A3P3VR17"/>
<dbReference type="InterPro" id="IPR027417">
    <property type="entry name" value="P-loop_NTPase"/>
</dbReference>
<keyword evidence="3" id="KW-1185">Reference proteome</keyword>
<dbReference type="RefSeq" id="WP_125014395.1">
    <property type="nucleotide sequence ID" value="NZ_QWEZ01000001.1"/>
</dbReference>
<comment type="caution">
    <text evidence="2">The sequence shown here is derived from an EMBL/GenBank/DDBJ whole genome shotgun (WGS) entry which is preliminary data.</text>
</comment>
<accession>A0A3P3VR17</accession>
<dbReference type="PANTHER" id="PTHR40072">
    <property type="entry name" value="MOLYBDOPTERIN-GUANINE DINUCLEOTIDE BIOSYNTHESIS ADAPTER PROTEIN-RELATED"/>
    <property type="match status" value="1"/>
</dbReference>
<dbReference type="Proteomes" id="UP000280792">
    <property type="component" value="Unassembled WGS sequence"/>
</dbReference>
<evidence type="ECO:0000313" key="3">
    <source>
        <dbReference type="Proteomes" id="UP000280792"/>
    </source>
</evidence>
<dbReference type="InterPro" id="IPR052539">
    <property type="entry name" value="MGD_biosynthesis_adapter"/>
</dbReference>
<reference evidence="2 3" key="1">
    <citation type="submission" date="2018-08" db="EMBL/GenBank/DDBJ databases">
        <authorList>
            <person name="Khan S.A."/>
        </authorList>
    </citation>
    <scope>NUCLEOTIDE SEQUENCE [LARGE SCALE GENOMIC DNA]</scope>
    <source>
        <strain evidence="2 3">GTF-13</strain>
    </source>
</reference>
<protein>
    <submittedName>
        <fullName evidence="2">Molybdopterin-guanine dinucleotide biosynthesis protein B</fullName>
    </submittedName>
</protein>
<name>A0A3P3VR17_9GAMM</name>
<dbReference type="InterPro" id="IPR004435">
    <property type="entry name" value="MobB_dom"/>
</dbReference>
<dbReference type="GO" id="GO:0006777">
    <property type="term" value="P:Mo-molybdopterin cofactor biosynthetic process"/>
    <property type="evidence" value="ECO:0007669"/>
    <property type="project" value="InterPro"/>
</dbReference>
<evidence type="ECO:0000313" key="2">
    <source>
        <dbReference type="EMBL" id="RRJ83969.1"/>
    </source>
</evidence>
<organism evidence="2 3">
    <name type="scientific">Aestuariirhabdus litorea</name>
    <dbReference type="NCBI Taxonomy" id="2528527"/>
    <lineage>
        <taxon>Bacteria</taxon>
        <taxon>Pseudomonadati</taxon>
        <taxon>Pseudomonadota</taxon>
        <taxon>Gammaproteobacteria</taxon>
        <taxon>Oceanospirillales</taxon>
        <taxon>Aestuariirhabdaceae</taxon>
        <taxon>Aestuariirhabdus</taxon>
    </lineage>
</organism>
<feature type="domain" description="Molybdopterin-guanine dinucleotide biosynthesis protein B (MobB)" evidence="1">
    <location>
        <begin position="9"/>
        <end position="141"/>
    </location>
</feature>
<dbReference type="GO" id="GO:0005525">
    <property type="term" value="F:GTP binding"/>
    <property type="evidence" value="ECO:0007669"/>
    <property type="project" value="InterPro"/>
</dbReference>
<evidence type="ECO:0000259" key="1">
    <source>
        <dbReference type="Pfam" id="PF03205"/>
    </source>
</evidence>
<dbReference type="CDD" id="cd03116">
    <property type="entry name" value="MobB"/>
    <property type="match status" value="1"/>
</dbReference>
<gene>
    <name evidence="2" type="primary">mobB</name>
    <name evidence="2" type="ORF">D0544_02285</name>
</gene>
<dbReference type="Gene3D" id="3.40.50.300">
    <property type="entry name" value="P-loop containing nucleotide triphosphate hydrolases"/>
    <property type="match status" value="1"/>
</dbReference>
<sequence length="173" mass="19602">MIECTIPLVGFIAHSGTGKTTLLCKLLPLLRLRGLRVGMVKHAHHRFEMDTPGKDSYELRKAGAEQMLISSRQRWALLSENLEEEPRLNELLAKFDQQRLDLILVEGFKPEPYPKIECHRPSMGKPLLHTQHPNVIAVACDELPAEGIGDLDPLDLNNVEQIADYICHHFLPQ</sequence>
<dbReference type="NCBIfam" id="TIGR00176">
    <property type="entry name" value="mobB"/>
    <property type="match status" value="1"/>
</dbReference>